<dbReference type="InterPro" id="IPR026593">
    <property type="entry name" value="SecY"/>
</dbReference>
<evidence type="ECO:0000256" key="10">
    <source>
        <dbReference type="HAMAP-Rule" id="MF_01465"/>
    </source>
</evidence>
<feature type="transmembrane region" description="Helical" evidence="10">
    <location>
        <begin position="366"/>
        <end position="388"/>
    </location>
</feature>
<keyword evidence="8 10" id="KW-0472">Membrane</keyword>
<dbReference type="AlphaFoldDB" id="A0AAU8HU49"/>
<proteinExistence type="inferred from homology"/>
<feature type="transmembrane region" description="Helical" evidence="10">
    <location>
        <begin position="210"/>
        <end position="238"/>
    </location>
</feature>
<evidence type="ECO:0000256" key="6">
    <source>
        <dbReference type="ARBA" id="ARBA00022989"/>
    </source>
</evidence>
<accession>A0AAU8HU49</accession>
<comment type="subunit">
    <text evidence="10">Component of the Sec protein translocase complex. Heterotrimer consisting of SecY, SecE and SecG subunits. The heterotrimers can form oligomers, although 1 heterotrimer is thought to be able to translocate proteins. Interacts with the ribosome. Interacts with SecDF, and other proteins may be involved. Interacts with SecA.</text>
</comment>
<evidence type="ECO:0000256" key="2">
    <source>
        <dbReference type="ARBA" id="ARBA00005751"/>
    </source>
</evidence>
<dbReference type="Gene3D" id="1.10.3370.10">
    <property type="entry name" value="SecY subunit domain"/>
    <property type="match status" value="1"/>
</dbReference>
<evidence type="ECO:0000256" key="3">
    <source>
        <dbReference type="ARBA" id="ARBA00022448"/>
    </source>
</evidence>
<sequence length="432" mass="46518">MKFLETLRNAWKVKDIRTKILFTLAMLLVFRLGTFVPVPGVDAGQIPGILGGGEEGVDGLIGLFDTLGGGAFANFSIFAMGIMPYINASIIMQLLTVVVPTFERWSKEGEEGKKKLQQAIRYATVIIGSVQSIGLSFAFRNAISGYWDFTAFERFTSITLIVLSLTAGTAFLMWLGEQITEKGIGNGISLIIFAGIVSQLPVTVTQYYQLLAAGTVSIFAVALLLLVAVMVVAGVVYIQEGERRIPVQYAKRVVGRKMYGGQATHIPLKVNQAGVIPVIFATSILMFPSAIGQFTDNAVVSAIAGFFEIGSISGQILQVVLIVFFAYFYTAITVNPEDLADNMKKNGGFIPGIRPGRPTAGHIQTILSRITLVGAIFLALIVMLPFILGGLVDGINIGIGGTSLLIVVGVALETMKQIESQMLMRHYKGFMS</sequence>
<organism evidence="14">
    <name type="scientific">Proteinivorax hydrogeniformans</name>
    <dbReference type="NCBI Taxonomy" id="1826727"/>
    <lineage>
        <taxon>Bacteria</taxon>
        <taxon>Bacillati</taxon>
        <taxon>Bacillota</taxon>
        <taxon>Clostridia</taxon>
        <taxon>Eubacteriales</taxon>
        <taxon>Proteinivoracaceae</taxon>
        <taxon>Proteinivorax</taxon>
    </lineage>
</organism>
<feature type="transmembrane region" description="Helical" evidence="10">
    <location>
        <begin position="187"/>
        <end position="204"/>
    </location>
</feature>
<dbReference type="PROSITE" id="PS00755">
    <property type="entry name" value="SECY_1"/>
    <property type="match status" value="1"/>
</dbReference>
<reference evidence="14" key="2">
    <citation type="submission" date="2024-06" db="EMBL/GenBank/DDBJ databases">
        <authorList>
            <person name="Petrova K.O."/>
            <person name="Toshchakov S.V."/>
            <person name="Boltjanskaja Y.V."/>
            <person name="Kevbrin V.V."/>
        </authorList>
    </citation>
    <scope>NUCLEOTIDE SEQUENCE</scope>
    <source>
        <strain evidence="14">Z-710</strain>
    </source>
</reference>
<dbReference type="GO" id="GO:0043952">
    <property type="term" value="P:protein transport by the Sec complex"/>
    <property type="evidence" value="ECO:0007669"/>
    <property type="project" value="UniProtKB-UniRule"/>
</dbReference>
<feature type="transmembrane region" description="Helical" evidence="10">
    <location>
        <begin position="394"/>
        <end position="415"/>
    </location>
</feature>
<feature type="transmembrane region" description="Helical" evidence="10">
    <location>
        <begin position="275"/>
        <end position="295"/>
    </location>
</feature>
<reference evidence="14" key="1">
    <citation type="journal article" date="2018" name="Antonie Van Leeuwenhoek">
        <title>Proteinivorax hydrogeniformans sp. nov., an anaerobic, haloalkaliphilic bacterium fermenting proteinaceous compounds with high hydrogen production.</title>
        <authorList>
            <person name="Boltyanskaya Y."/>
            <person name="Detkova E."/>
            <person name="Pimenov N."/>
            <person name="Kevbrin V."/>
        </authorList>
    </citation>
    <scope>NUCLEOTIDE SEQUENCE</scope>
    <source>
        <strain evidence="14">Z-710</strain>
    </source>
</reference>
<evidence type="ECO:0000313" key="14">
    <source>
        <dbReference type="EMBL" id="XCI28900.1"/>
    </source>
</evidence>
<keyword evidence="3 10" id="KW-0813">Transport</keyword>
<feature type="transmembrane region" description="Helical" evidence="10">
    <location>
        <begin position="155"/>
        <end position="175"/>
    </location>
</feature>
<evidence type="ECO:0000256" key="1">
    <source>
        <dbReference type="ARBA" id="ARBA00004141"/>
    </source>
</evidence>
<feature type="transmembrane region" description="Helical" evidence="10">
    <location>
        <begin position="315"/>
        <end position="335"/>
    </location>
</feature>
<dbReference type="GO" id="GO:0006605">
    <property type="term" value="P:protein targeting"/>
    <property type="evidence" value="ECO:0007669"/>
    <property type="project" value="UniProtKB-UniRule"/>
</dbReference>
<evidence type="ECO:0000256" key="7">
    <source>
        <dbReference type="ARBA" id="ARBA00023010"/>
    </source>
</evidence>
<dbReference type="GO" id="GO:0065002">
    <property type="term" value="P:intracellular protein transmembrane transport"/>
    <property type="evidence" value="ECO:0007669"/>
    <property type="project" value="UniProtKB-UniRule"/>
</dbReference>
<comment type="subcellular location">
    <subcellularLocation>
        <location evidence="10">Cell membrane</location>
        <topology evidence="10">Multi-pass membrane protein</topology>
    </subcellularLocation>
    <subcellularLocation>
        <location evidence="1 12">Membrane</location>
        <topology evidence="1 12">Multi-pass membrane protein</topology>
    </subcellularLocation>
</comment>
<gene>
    <name evidence="10 14" type="primary">secY</name>
    <name evidence="14" type="ORF">PRVXH_000193</name>
</gene>
<feature type="transmembrane region" description="Helical" evidence="10">
    <location>
        <begin position="75"/>
        <end position="99"/>
    </location>
</feature>
<dbReference type="PRINTS" id="PR00303">
    <property type="entry name" value="SECYTRNLCASE"/>
</dbReference>
<evidence type="ECO:0000256" key="8">
    <source>
        <dbReference type="ARBA" id="ARBA00023136"/>
    </source>
</evidence>
<feature type="transmembrane region" description="Helical" evidence="10">
    <location>
        <begin position="120"/>
        <end position="143"/>
    </location>
</feature>
<dbReference type="RefSeq" id="WP_353893450.1">
    <property type="nucleotide sequence ID" value="NZ_CP159485.1"/>
</dbReference>
<dbReference type="SUPFAM" id="SSF103491">
    <property type="entry name" value="Preprotein translocase SecY subunit"/>
    <property type="match status" value="1"/>
</dbReference>
<comment type="function">
    <text evidence="10 11">The central subunit of the protein translocation channel SecYEG. Consists of two halves formed by TMs 1-5 and 6-10. These two domains form a lateral gate at the front which open onto the bilayer between TMs 2 and 7, and are clamped together by SecE at the back. The channel is closed by both a pore ring composed of hydrophobic SecY resides and a short helix (helix 2A) on the extracellular side of the membrane which forms a plug. The plug probably moves laterally to allow the channel to open. The ring and the pore may move independently.</text>
</comment>
<dbReference type="InterPro" id="IPR023201">
    <property type="entry name" value="SecY_dom_sf"/>
</dbReference>
<dbReference type="NCBIfam" id="TIGR00967">
    <property type="entry name" value="3a0501s007"/>
    <property type="match status" value="1"/>
</dbReference>
<keyword evidence="6 10" id="KW-1133">Transmembrane helix</keyword>
<keyword evidence="4 10" id="KW-0812">Transmembrane</keyword>
<evidence type="ECO:0000256" key="11">
    <source>
        <dbReference type="RuleBase" id="RU000537"/>
    </source>
</evidence>
<protein>
    <recommendedName>
        <fullName evidence="9 10">Protein translocase subunit SecY</fullName>
    </recommendedName>
</protein>
<evidence type="ECO:0000256" key="12">
    <source>
        <dbReference type="RuleBase" id="RU003484"/>
    </source>
</evidence>
<dbReference type="InterPro" id="IPR002208">
    <property type="entry name" value="SecY/SEC61-alpha"/>
</dbReference>
<evidence type="ECO:0000256" key="9">
    <source>
        <dbReference type="ARBA" id="ARBA00039733"/>
    </source>
</evidence>
<keyword evidence="5 10" id="KW-0653">Protein transport</keyword>
<dbReference type="GO" id="GO:0005886">
    <property type="term" value="C:plasma membrane"/>
    <property type="evidence" value="ECO:0007669"/>
    <property type="project" value="UniProtKB-SubCell"/>
</dbReference>
<keyword evidence="10" id="KW-1003">Cell membrane</keyword>
<comment type="similarity">
    <text evidence="2 10 13">Belongs to the SecY/SEC61-alpha family.</text>
</comment>
<dbReference type="HAMAP" id="MF_01465">
    <property type="entry name" value="SecY"/>
    <property type="match status" value="1"/>
</dbReference>
<dbReference type="EMBL" id="CP159485">
    <property type="protein sequence ID" value="XCI28900.1"/>
    <property type="molecule type" value="Genomic_DNA"/>
</dbReference>
<dbReference type="FunFam" id="1.10.3370.10:FF:000001">
    <property type="entry name" value="Preprotein translocase subunit SecY"/>
    <property type="match status" value="1"/>
</dbReference>
<dbReference type="PROSITE" id="PS00756">
    <property type="entry name" value="SECY_2"/>
    <property type="match status" value="1"/>
</dbReference>
<evidence type="ECO:0000256" key="5">
    <source>
        <dbReference type="ARBA" id="ARBA00022927"/>
    </source>
</evidence>
<dbReference type="InterPro" id="IPR030659">
    <property type="entry name" value="SecY_CS"/>
</dbReference>
<dbReference type="PANTHER" id="PTHR10906">
    <property type="entry name" value="SECY/SEC61-ALPHA FAMILY MEMBER"/>
    <property type="match status" value="1"/>
</dbReference>
<evidence type="ECO:0000256" key="13">
    <source>
        <dbReference type="RuleBase" id="RU004349"/>
    </source>
</evidence>
<name>A0AAU8HU49_9FIRM</name>
<evidence type="ECO:0000256" key="4">
    <source>
        <dbReference type="ARBA" id="ARBA00022692"/>
    </source>
</evidence>
<dbReference type="Pfam" id="PF00344">
    <property type="entry name" value="SecY"/>
    <property type="match status" value="1"/>
</dbReference>
<dbReference type="PIRSF" id="PIRSF004557">
    <property type="entry name" value="SecY"/>
    <property type="match status" value="1"/>
</dbReference>
<keyword evidence="7 10" id="KW-0811">Translocation</keyword>
<feature type="transmembrane region" description="Helical" evidence="10">
    <location>
        <begin position="20"/>
        <end position="38"/>
    </location>
</feature>